<dbReference type="NCBIfam" id="NF033816">
    <property type="entry name" value="Cj0069_fam"/>
    <property type="match status" value="1"/>
</dbReference>
<name>A0A1G7A4U1_9FLAO</name>
<sequence length="348" mass="39465">MKKNIVIFEAEGGSDKWIDGHRKDTMPILNAIKAKGWGCEVVYFRDEWKDVILDYAKDKFDAYISRINPGNLPNGEKEYFNTLKELTKAGLIGMSSPDAMLNFGAKDALVKLADTSLVPDDTYAYYDIKTFRDTFPKSLSFGERVLKQNRGSTGEGIWRVQIADEISYNPGDSIPLDTKLKCTEAVDNHVEYNTLGDFMTMCEKYIVGDNGMLVDMRFMPRIKEGEIRILMVGSRPIFVVHKKPADTEDAFSATLFSGAKYTYDKPEDWQNLMDMFNKTLPIISQKLGEQEVPLIWTADFMLDWDKDGNDTYVLGEINCSCVGFTSHLDQGIQEVVANEVVRRVEQRG</sequence>
<dbReference type="SUPFAM" id="SSF56059">
    <property type="entry name" value="Glutathione synthetase ATP-binding domain-like"/>
    <property type="match status" value="1"/>
</dbReference>
<dbReference type="STRING" id="1071918.SAMN05421544_10351"/>
<reference evidence="2 3" key="1">
    <citation type="submission" date="2016-10" db="EMBL/GenBank/DDBJ databases">
        <authorList>
            <person name="de Groot N.N."/>
        </authorList>
    </citation>
    <scope>NUCLEOTIDE SEQUENCE [LARGE SCALE GENOMIC DNA]</scope>
    <source>
        <strain evidence="2 3">DSM 24015</strain>
    </source>
</reference>
<dbReference type="RefSeq" id="WP_092735975.1">
    <property type="nucleotide sequence ID" value="NZ_FNAS01000003.1"/>
</dbReference>
<accession>A0A1G7A4U1</accession>
<dbReference type="Pfam" id="PF20668">
    <property type="entry name" value="DUF6815"/>
    <property type="match status" value="1"/>
</dbReference>
<proteinExistence type="predicted"/>
<organism evidence="2 3">
    <name type="scientific">Riemerella columbipharyngis</name>
    <dbReference type="NCBI Taxonomy" id="1071918"/>
    <lineage>
        <taxon>Bacteria</taxon>
        <taxon>Pseudomonadati</taxon>
        <taxon>Bacteroidota</taxon>
        <taxon>Flavobacteriia</taxon>
        <taxon>Flavobacteriales</taxon>
        <taxon>Weeksellaceae</taxon>
        <taxon>Riemerella</taxon>
    </lineage>
</organism>
<dbReference type="EMBL" id="FNAS01000003">
    <property type="protein sequence ID" value="SDE09948.1"/>
    <property type="molecule type" value="Genomic_DNA"/>
</dbReference>
<dbReference type="AlphaFoldDB" id="A0A1G7A4U1"/>
<keyword evidence="3" id="KW-1185">Reference proteome</keyword>
<dbReference type="Proteomes" id="UP000198517">
    <property type="component" value="Unassembled WGS sequence"/>
</dbReference>
<protein>
    <recommendedName>
        <fullName evidence="1">DUF6815 domain-containing protein</fullName>
    </recommendedName>
</protein>
<evidence type="ECO:0000313" key="2">
    <source>
        <dbReference type="EMBL" id="SDE09948.1"/>
    </source>
</evidence>
<evidence type="ECO:0000259" key="1">
    <source>
        <dbReference type="Pfam" id="PF20668"/>
    </source>
</evidence>
<dbReference type="InterPro" id="IPR049212">
    <property type="entry name" value="DUF6815"/>
</dbReference>
<feature type="domain" description="DUF6815" evidence="1">
    <location>
        <begin position="224"/>
        <end position="323"/>
    </location>
</feature>
<dbReference type="OrthoDB" id="1404368at2"/>
<gene>
    <name evidence="2" type="ORF">SAMN05421544_10351</name>
</gene>
<evidence type="ECO:0000313" key="3">
    <source>
        <dbReference type="Proteomes" id="UP000198517"/>
    </source>
</evidence>